<accession>A0AAV4WZ91</accession>
<keyword evidence="2" id="KW-1185">Reference proteome</keyword>
<evidence type="ECO:0000313" key="1">
    <source>
        <dbReference type="EMBL" id="GIY88237.1"/>
    </source>
</evidence>
<dbReference type="EMBL" id="BPLQ01015466">
    <property type="protein sequence ID" value="GIY88237.1"/>
    <property type="molecule type" value="Genomic_DNA"/>
</dbReference>
<gene>
    <name evidence="1" type="ORF">CDAR_446731</name>
</gene>
<name>A0AAV4WZ91_9ARAC</name>
<reference evidence="1 2" key="1">
    <citation type="submission" date="2021-06" db="EMBL/GenBank/DDBJ databases">
        <title>Caerostris darwini draft genome.</title>
        <authorList>
            <person name="Kono N."/>
            <person name="Arakawa K."/>
        </authorList>
    </citation>
    <scope>NUCLEOTIDE SEQUENCE [LARGE SCALE GENOMIC DNA]</scope>
</reference>
<sequence length="110" mass="12324">MGTFDGLLEVHFLGAEQCTDTTISIILETVHKYHLTPKNLNLGHVNPQHNFGTNEEAGTLMTKNKGITSTVLYKPIVLKSGNLPLIENLTGFRDIFFLSEKFDILPISFY</sequence>
<protein>
    <submittedName>
        <fullName evidence="1">Uncharacterized protein</fullName>
    </submittedName>
</protein>
<evidence type="ECO:0000313" key="2">
    <source>
        <dbReference type="Proteomes" id="UP001054837"/>
    </source>
</evidence>
<proteinExistence type="predicted"/>
<comment type="caution">
    <text evidence="1">The sequence shown here is derived from an EMBL/GenBank/DDBJ whole genome shotgun (WGS) entry which is preliminary data.</text>
</comment>
<organism evidence="1 2">
    <name type="scientific">Caerostris darwini</name>
    <dbReference type="NCBI Taxonomy" id="1538125"/>
    <lineage>
        <taxon>Eukaryota</taxon>
        <taxon>Metazoa</taxon>
        <taxon>Ecdysozoa</taxon>
        <taxon>Arthropoda</taxon>
        <taxon>Chelicerata</taxon>
        <taxon>Arachnida</taxon>
        <taxon>Araneae</taxon>
        <taxon>Araneomorphae</taxon>
        <taxon>Entelegynae</taxon>
        <taxon>Araneoidea</taxon>
        <taxon>Araneidae</taxon>
        <taxon>Caerostris</taxon>
    </lineage>
</organism>
<dbReference type="Proteomes" id="UP001054837">
    <property type="component" value="Unassembled WGS sequence"/>
</dbReference>
<dbReference type="AlphaFoldDB" id="A0AAV4WZ91"/>